<evidence type="ECO:0000313" key="4">
    <source>
        <dbReference type="Proteomes" id="UP001556040"/>
    </source>
</evidence>
<keyword evidence="1 3" id="KW-0378">Hydrolase</keyword>
<keyword evidence="4" id="KW-1185">Reference proteome</keyword>
<protein>
    <submittedName>
        <fullName evidence="3">HAD-IIB family hydrolase</fullName>
    </submittedName>
</protein>
<dbReference type="EMBL" id="JBFMIA010000006">
    <property type="protein sequence ID" value="MEW9501941.1"/>
    <property type="molecule type" value="Genomic_DNA"/>
</dbReference>
<evidence type="ECO:0000259" key="2">
    <source>
        <dbReference type="Pfam" id="PF05116"/>
    </source>
</evidence>
<dbReference type="Gene3D" id="3.40.50.1000">
    <property type="entry name" value="HAD superfamily/HAD-like"/>
    <property type="match status" value="1"/>
</dbReference>
<dbReference type="SFLD" id="SFLDS00003">
    <property type="entry name" value="Haloacid_Dehalogenase"/>
    <property type="match status" value="1"/>
</dbReference>
<dbReference type="InterPro" id="IPR006379">
    <property type="entry name" value="HAD-SF_hydro_IIB"/>
</dbReference>
<organism evidence="3 4">
    <name type="scientific">Jeotgalibacillus marinus</name>
    <dbReference type="NCBI Taxonomy" id="86667"/>
    <lineage>
        <taxon>Bacteria</taxon>
        <taxon>Bacillati</taxon>
        <taxon>Bacillota</taxon>
        <taxon>Bacilli</taxon>
        <taxon>Bacillales</taxon>
        <taxon>Caryophanaceae</taxon>
        <taxon>Jeotgalibacillus</taxon>
    </lineage>
</organism>
<dbReference type="Gene3D" id="3.30.70.1410">
    <property type="entry name" value="yhjk (haloacid dehalogenase-like hydrolase protein) domain"/>
    <property type="match status" value="1"/>
</dbReference>
<accession>A0ABV3Q3X5</accession>
<evidence type="ECO:0000256" key="1">
    <source>
        <dbReference type="ARBA" id="ARBA00022801"/>
    </source>
</evidence>
<dbReference type="SFLD" id="SFLDG01141">
    <property type="entry name" value="C2.B.1:_Sucrose_Phosphatase_Li"/>
    <property type="match status" value="1"/>
</dbReference>
<dbReference type="SFLD" id="SFLDG01140">
    <property type="entry name" value="C2.B:_Phosphomannomutase_and_P"/>
    <property type="match status" value="1"/>
</dbReference>
<feature type="domain" description="Sucrose phosphatase-like" evidence="2">
    <location>
        <begin position="20"/>
        <end position="282"/>
    </location>
</feature>
<comment type="caution">
    <text evidence="3">The sequence shown here is derived from an EMBL/GenBank/DDBJ whole genome shotgun (WGS) entry which is preliminary data.</text>
</comment>
<dbReference type="Pfam" id="PF05116">
    <property type="entry name" value="S6PP"/>
    <property type="match status" value="1"/>
</dbReference>
<dbReference type="PANTHER" id="PTHR10000:SF57">
    <property type="entry name" value="KANOSAMINE-6-PHOSPHATE PHOSPHATASE"/>
    <property type="match status" value="1"/>
</dbReference>
<sequence length="288" mass="33401">MLLHNKEKFKQLSVVEKPKYIVFCDFDETYYSHNLDQRKQQKLYELEEYLVQKSEEQQLMFGWVTGSSIESVLDKMEKGNFRLSPHFIASNLGTEITYFSKQNYGESDLDWNLRLQKTNYSMSKVQEIVQSLQQDYQIYLEAQTQLGSSRFKNNFYYKEFYYKEHNTTIDEHNLSIIREKAEQHGISVNINKCNPLAGDPEDSYDVDFIPFDTGKDKIVAFMLKKYGVSLGNSFAFGDSGNDLQMLKSVKHGYLVENATGEAKSFHSNVAMGEYSEGILNTLKSIIEE</sequence>
<gene>
    <name evidence="3" type="ORF">AB1471_09020</name>
</gene>
<reference evidence="3 4" key="1">
    <citation type="journal article" date="1979" name="Int. J. Syst. Evol. Microbiol.">
        <title>Bacillus globisporus subsp. marinus subsp. nov.</title>
        <authorList>
            <person name="Liu H."/>
        </authorList>
    </citation>
    <scope>NUCLEOTIDE SEQUENCE [LARGE SCALE GENOMIC DNA]</scope>
    <source>
        <strain evidence="3 4">DSM 1297</strain>
    </source>
</reference>
<proteinExistence type="predicted"/>
<dbReference type="InterPro" id="IPR023214">
    <property type="entry name" value="HAD_sf"/>
</dbReference>
<dbReference type="GO" id="GO:0016787">
    <property type="term" value="F:hydrolase activity"/>
    <property type="evidence" value="ECO:0007669"/>
    <property type="project" value="UniProtKB-KW"/>
</dbReference>
<dbReference type="PANTHER" id="PTHR10000">
    <property type="entry name" value="PHOSPHOSERINE PHOSPHATASE"/>
    <property type="match status" value="1"/>
</dbReference>
<dbReference type="NCBIfam" id="TIGR01484">
    <property type="entry name" value="HAD-SF-IIB"/>
    <property type="match status" value="1"/>
</dbReference>
<dbReference type="SUPFAM" id="SSF56784">
    <property type="entry name" value="HAD-like"/>
    <property type="match status" value="1"/>
</dbReference>
<name>A0ABV3Q3X5_9BACL</name>
<evidence type="ECO:0000313" key="3">
    <source>
        <dbReference type="EMBL" id="MEW9501941.1"/>
    </source>
</evidence>
<dbReference type="Proteomes" id="UP001556040">
    <property type="component" value="Unassembled WGS sequence"/>
</dbReference>
<dbReference type="InterPro" id="IPR006380">
    <property type="entry name" value="SPP-like_dom"/>
</dbReference>
<dbReference type="RefSeq" id="WP_367779428.1">
    <property type="nucleotide sequence ID" value="NZ_JBFMIA010000006.1"/>
</dbReference>
<dbReference type="InterPro" id="IPR036412">
    <property type="entry name" value="HAD-like_sf"/>
</dbReference>